<gene>
    <name evidence="1" type="ORF">JCM16418_3603</name>
</gene>
<dbReference type="CDD" id="cd15482">
    <property type="entry name" value="Sialidase_non-viral"/>
    <property type="match status" value="1"/>
</dbReference>
<dbReference type="Proteomes" id="UP000019364">
    <property type="component" value="Unassembled WGS sequence"/>
</dbReference>
<keyword evidence="2" id="KW-1185">Reference proteome</keyword>
<reference evidence="1 2" key="1">
    <citation type="journal article" date="2014" name="Genome Announc.">
        <title>Draft Genome Sequence of Paenibacillus pini JCM 16418T, Isolated from the Rhizosphere of Pine Tree.</title>
        <authorList>
            <person name="Yuki M."/>
            <person name="Oshima K."/>
            <person name="Suda W."/>
            <person name="Oshida Y."/>
            <person name="Kitamura K."/>
            <person name="Iida Y."/>
            <person name="Hattori M."/>
            <person name="Ohkuma M."/>
        </authorList>
    </citation>
    <scope>NUCLEOTIDE SEQUENCE [LARGE SCALE GENOMIC DNA]</scope>
    <source>
        <strain evidence="1 2">JCM 16418</strain>
    </source>
</reference>
<dbReference type="Gene3D" id="2.120.10.10">
    <property type="match status" value="2"/>
</dbReference>
<accession>W7YLK2</accession>
<evidence type="ECO:0000313" key="2">
    <source>
        <dbReference type="Proteomes" id="UP000019364"/>
    </source>
</evidence>
<comment type="caution">
    <text evidence="1">The sequence shown here is derived from an EMBL/GenBank/DDBJ whole genome shotgun (WGS) entry which is preliminary data.</text>
</comment>
<dbReference type="SUPFAM" id="SSF50939">
    <property type="entry name" value="Sialidases"/>
    <property type="match status" value="1"/>
</dbReference>
<dbReference type="OrthoDB" id="2514479at2"/>
<dbReference type="RefSeq" id="WP_036651008.1">
    <property type="nucleotide sequence ID" value="NZ_BAVZ01000012.1"/>
</dbReference>
<protein>
    <submittedName>
        <fullName evidence="1">Neuraminidase</fullName>
    </submittedName>
</protein>
<sequence length="413" mass="43961">MTNFNFQVTPGGPPKFEPDVAVNLLNPSIMVAVSTDYTTGVPQTGVYVSTNGGATWANSILPLPAGYTGAEAAAVAYAFPNTFYITSHVFPGNSDGTCAFYASTDNGTTFSAPKIVTMGYGTYINNDETNITVDTGQTSPFIGNIYVTVNRQFNIANFGNSTAFFSRSTDGGLTWDHQFLLSSDAEQVERPEVAVDLVGKVYGAWITVDPTYRFVIRSSTDGGLTFGAPNQVSAIVPVPIILPVPGYAFRVLTFANISTDKSISPYTGSVYTIWQDNRLGYADIFMSVSRDGGSTFSSPVSITGAPAGSQNFFPAIDVDPLLGTVNVIYYSNQVDGFNLDVFVARSINGGQTFTNTRITNISFNPNGGSPTPTTLIGDYIDIISVPPGGYIGVWTDTSTTQFIVAGYSNIVIT</sequence>
<organism evidence="1 2">
    <name type="scientific">Paenibacillus pini JCM 16418</name>
    <dbReference type="NCBI Taxonomy" id="1236976"/>
    <lineage>
        <taxon>Bacteria</taxon>
        <taxon>Bacillati</taxon>
        <taxon>Bacillota</taxon>
        <taxon>Bacilli</taxon>
        <taxon>Bacillales</taxon>
        <taxon>Paenibacillaceae</taxon>
        <taxon>Paenibacillus</taxon>
    </lineage>
</organism>
<dbReference type="STRING" id="1236976.JCM16418_3603"/>
<dbReference type="AlphaFoldDB" id="W7YLK2"/>
<dbReference type="eggNOG" id="COG4409">
    <property type="taxonomic scope" value="Bacteria"/>
</dbReference>
<evidence type="ECO:0000313" key="1">
    <source>
        <dbReference type="EMBL" id="GAF09462.1"/>
    </source>
</evidence>
<dbReference type="EMBL" id="BAVZ01000012">
    <property type="protein sequence ID" value="GAF09462.1"/>
    <property type="molecule type" value="Genomic_DNA"/>
</dbReference>
<proteinExistence type="predicted"/>
<dbReference type="InterPro" id="IPR036278">
    <property type="entry name" value="Sialidase_sf"/>
</dbReference>
<name>W7YLK2_9BACL</name>